<protein>
    <recommendedName>
        <fullName evidence="3">phosphatidylserine decarboxylase</fullName>
        <ecNumber evidence="3">4.1.1.65</ecNumber>
    </recommendedName>
</protein>
<gene>
    <name evidence="13" type="primary">psd</name>
    <name evidence="13" type="ORF">KOF26_15235</name>
</gene>
<evidence type="ECO:0000256" key="7">
    <source>
        <dbReference type="ARBA" id="ARBA00023145"/>
    </source>
</evidence>
<dbReference type="PANTHER" id="PTHR10067">
    <property type="entry name" value="PHOSPHATIDYLSERINE DECARBOXYLASE"/>
    <property type="match status" value="1"/>
</dbReference>
<organism evidence="13 14">
    <name type="scientific">Sphingomonas quercus</name>
    <dbReference type="NCBI Taxonomy" id="2842451"/>
    <lineage>
        <taxon>Bacteria</taxon>
        <taxon>Pseudomonadati</taxon>
        <taxon>Pseudomonadota</taxon>
        <taxon>Alphaproteobacteria</taxon>
        <taxon>Sphingomonadales</taxon>
        <taxon>Sphingomonadaceae</taxon>
        <taxon>Sphingomonas</taxon>
    </lineage>
</organism>
<dbReference type="Proteomes" id="UP000776276">
    <property type="component" value="Unassembled WGS sequence"/>
</dbReference>
<comment type="caution">
    <text evidence="13">The sequence shown here is derived from an EMBL/GenBank/DDBJ whole genome shotgun (WGS) entry which is preliminary data.</text>
</comment>
<dbReference type="NCBIfam" id="TIGR00163">
    <property type="entry name" value="PS_decarb"/>
    <property type="match status" value="1"/>
</dbReference>
<dbReference type="InterPro" id="IPR033177">
    <property type="entry name" value="PSD-B"/>
</dbReference>
<evidence type="ECO:0000256" key="1">
    <source>
        <dbReference type="ARBA" id="ARBA00001928"/>
    </source>
</evidence>
<sequence>MMQEDINFLLTNRIPRLALTRAMGRISKIETPLLARASIALWRKFCDVDLADADAARYASLQAAFVRRLRPGARPVEDDPSVLVSPCDAIVGAHGPIVAGGMHQIKGFPYTLTDLLGDDADAEPFRGGYFVTLRLTAGMYHRFHAPHDLVVERVRYIAGDTWNVNPIALRRIERLFCKNERAPISVRLDAGGLPLMLVPVAAVLVASIRLPFLEEVAGRHARGIGTMRLACPFAKGEEMGWFEHGSTILMLAPPGLSFAPAVEEGRLIRMGQPLMLLPGIRAG</sequence>
<keyword evidence="8" id="KW-0594">Phospholipid biosynthesis</keyword>
<comment type="pathway">
    <text evidence="2">Lipid metabolism.</text>
</comment>
<dbReference type="Pfam" id="PF02666">
    <property type="entry name" value="PS_Dcarbxylase"/>
    <property type="match status" value="1"/>
</dbReference>
<evidence type="ECO:0000256" key="4">
    <source>
        <dbReference type="ARBA" id="ARBA00022516"/>
    </source>
</evidence>
<evidence type="ECO:0000256" key="2">
    <source>
        <dbReference type="ARBA" id="ARBA00005189"/>
    </source>
</evidence>
<evidence type="ECO:0000256" key="8">
    <source>
        <dbReference type="ARBA" id="ARBA00023209"/>
    </source>
</evidence>
<keyword evidence="5" id="KW-0210">Decarboxylase</keyword>
<keyword evidence="9 13" id="KW-0456">Lyase</keyword>
<dbReference type="EC" id="4.1.1.65" evidence="3"/>
<evidence type="ECO:0000313" key="14">
    <source>
        <dbReference type="Proteomes" id="UP000776276"/>
    </source>
</evidence>
<reference evidence="13 14" key="1">
    <citation type="submission" date="2021-06" db="EMBL/GenBank/DDBJ databases">
        <title>Sphingomonas sp. XMGL2, whole genome shotgun sequencing project.</title>
        <authorList>
            <person name="Zhao G."/>
            <person name="Shen L."/>
        </authorList>
    </citation>
    <scope>NUCLEOTIDE SEQUENCE [LARGE SCALE GENOMIC DNA]</scope>
    <source>
        <strain evidence="13 14">XMGL2</strain>
    </source>
</reference>
<keyword evidence="4" id="KW-0444">Lipid biosynthesis</keyword>
<evidence type="ECO:0000256" key="11">
    <source>
        <dbReference type="ARBA" id="ARBA00023317"/>
    </source>
</evidence>
<evidence type="ECO:0000256" key="5">
    <source>
        <dbReference type="ARBA" id="ARBA00022793"/>
    </source>
</evidence>
<proteinExistence type="predicted"/>
<comment type="pathway">
    <text evidence="12">Phospholipid metabolism; phosphatidylethanolamine biosynthesis.</text>
</comment>
<keyword evidence="11" id="KW-0670">Pyruvate</keyword>
<name>A0ABS6BMY0_9SPHN</name>
<evidence type="ECO:0000256" key="12">
    <source>
        <dbReference type="ARBA" id="ARBA00024326"/>
    </source>
</evidence>
<dbReference type="InterPro" id="IPR003817">
    <property type="entry name" value="PS_Dcarbxylase"/>
</dbReference>
<keyword evidence="10" id="KW-1208">Phospholipid metabolism</keyword>
<accession>A0ABS6BMY0</accession>
<evidence type="ECO:0000256" key="10">
    <source>
        <dbReference type="ARBA" id="ARBA00023264"/>
    </source>
</evidence>
<dbReference type="EMBL" id="JAHKRT010000009">
    <property type="protein sequence ID" value="MBU3079212.1"/>
    <property type="molecule type" value="Genomic_DNA"/>
</dbReference>
<keyword evidence="7" id="KW-0865">Zymogen</keyword>
<dbReference type="PANTHER" id="PTHR10067:SF6">
    <property type="entry name" value="PHOSPHATIDYLSERINE DECARBOXYLASE PROENZYME, MITOCHONDRIAL"/>
    <property type="match status" value="1"/>
</dbReference>
<evidence type="ECO:0000256" key="9">
    <source>
        <dbReference type="ARBA" id="ARBA00023239"/>
    </source>
</evidence>
<dbReference type="GO" id="GO:0004609">
    <property type="term" value="F:phosphatidylserine decarboxylase activity"/>
    <property type="evidence" value="ECO:0007669"/>
    <property type="project" value="UniProtKB-EC"/>
</dbReference>
<evidence type="ECO:0000256" key="6">
    <source>
        <dbReference type="ARBA" id="ARBA00023098"/>
    </source>
</evidence>
<keyword evidence="14" id="KW-1185">Reference proteome</keyword>
<evidence type="ECO:0000256" key="3">
    <source>
        <dbReference type="ARBA" id="ARBA00012243"/>
    </source>
</evidence>
<keyword evidence="6" id="KW-0443">Lipid metabolism</keyword>
<evidence type="ECO:0000313" key="13">
    <source>
        <dbReference type="EMBL" id="MBU3079212.1"/>
    </source>
</evidence>
<comment type="cofactor">
    <cofactor evidence="1">
        <name>pyruvate</name>
        <dbReference type="ChEBI" id="CHEBI:15361"/>
    </cofactor>
</comment>